<dbReference type="PANTHER" id="PTHR35333">
    <property type="entry name" value="BETA-LACTAMASE"/>
    <property type="match status" value="1"/>
</dbReference>
<keyword evidence="2" id="KW-0378">Hydrolase</keyword>
<dbReference type="GO" id="GO:0008800">
    <property type="term" value="F:beta-lactamase activity"/>
    <property type="evidence" value="ECO:0007669"/>
    <property type="project" value="UniProtKB-EC"/>
</dbReference>
<dbReference type="GO" id="GO:0046677">
    <property type="term" value="P:response to antibiotic"/>
    <property type="evidence" value="ECO:0007669"/>
    <property type="project" value="InterPro"/>
</dbReference>
<dbReference type="InterPro" id="IPR045155">
    <property type="entry name" value="Beta-lactam_cat"/>
</dbReference>
<dbReference type="AlphaFoldDB" id="A0A173XE44"/>
<dbReference type="PANTHER" id="PTHR35333:SF3">
    <property type="entry name" value="BETA-LACTAMASE-TYPE TRANSPEPTIDASE FOLD CONTAINING PROTEIN"/>
    <property type="match status" value="1"/>
</dbReference>
<organism evidence="2 3">
    <name type="scientific">Clostridium disporicum</name>
    <dbReference type="NCBI Taxonomy" id="84024"/>
    <lineage>
        <taxon>Bacteria</taxon>
        <taxon>Bacillati</taxon>
        <taxon>Bacillota</taxon>
        <taxon>Clostridia</taxon>
        <taxon>Eubacteriales</taxon>
        <taxon>Clostridiaceae</taxon>
        <taxon>Clostridium</taxon>
    </lineage>
</organism>
<sequence length="276" mass="31447">MTKLLYKTVSNILSKYDFNYSIIFKDLSSSETISWHYNSKGSEILSFPSASTIKIFIAIEAYNQINKGIIFEDDVILIEDNMKVGGSGIISKYSKNLEISIGKLIYLMMTESDNTATNILINILGMDNINVMIKKLSINNSFLNRKMMDFNAIKNGFDNYTCAYDLATVLEQLYKNTCINEHYDNLILSIMTNCRNNSKIPSRLPSKIKIAHKTGELDYIENDAAIVFTPYGDYILTILTEGLDNEKEIKIISEISKIIYDSYIYNKKIFTSSSFN</sequence>
<feature type="domain" description="Beta-lactamase class A catalytic" evidence="1">
    <location>
        <begin position="22"/>
        <end position="240"/>
    </location>
</feature>
<proteinExistence type="predicted"/>
<evidence type="ECO:0000313" key="3">
    <source>
        <dbReference type="Proteomes" id="UP000095594"/>
    </source>
</evidence>
<dbReference type="Pfam" id="PF13354">
    <property type="entry name" value="Beta-lactamase2"/>
    <property type="match status" value="1"/>
</dbReference>
<dbReference type="Gene3D" id="3.40.710.10">
    <property type="entry name" value="DD-peptidase/beta-lactamase superfamily"/>
    <property type="match status" value="1"/>
</dbReference>
<name>A0A173XE44_9CLOT</name>
<dbReference type="SUPFAM" id="SSF56601">
    <property type="entry name" value="beta-lactamase/transpeptidase-like"/>
    <property type="match status" value="1"/>
</dbReference>
<dbReference type="Proteomes" id="UP000095594">
    <property type="component" value="Unassembled WGS sequence"/>
</dbReference>
<dbReference type="OrthoDB" id="9775096at2"/>
<evidence type="ECO:0000313" key="2">
    <source>
        <dbReference type="EMBL" id="CUN48915.1"/>
    </source>
</evidence>
<evidence type="ECO:0000259" key="1">
    <source>
        <dbReference type="Pfam" id="PF13354"/>
    </source>
</evidence>
<reference evidence="2 3" key="1">
    <citation type="submission" date="2015-09" db="EMBL/GenBank/DDBJ databases">
        <authorList>
            <consortium name="Pathogen Informatics"/>
        </authorList>
    </citation>
    <scope>NUCLEOTIDE SEQUENCE [LARGE SCALE GENOMIC DNA]</scope>
    <source>
        <strain evidence="2 3">2789STDY5834856</strain>
    </source>
</reference>
<accession>A0A173XE44</accession>
<protein>
    <submittedName>
        <fullName evidence="2">Beta-lactamase</fullName>
        <ecNumber evidence="2">3.5.2.6</ecNumber>
    </submittedName>
</protein>
<dbReference type="EMBL" id="CYZX01000001">
    <property type="protein sequence ID" value="CUN48915.1"/>
    <property type="molecule type" value="Genomic_DNA"/>
</dbReference>
<dbReference type="EC" id="3.5.2.6" evidence="2"/>
<dbReference type="InterPro" id="IPR000871">
    <property type="entry name" value="Beta-lactam_class-A"/>
</dbReference>
<gene>
    <name evidence="2" type="primary">blaF</name>
    <name evidence="2" type="ORF">ERS852471_00003</name>
</gene>
<dbReference type="GO" id="GO:0030655">
    <property type="term" value="P:beta-lactam antibiotic catabolic process"/>
    <property type="evidence" value="ECO:0007669"/>
    <property type="project" value="InterPro"/>
</dbReference>
<dbReference type="RefSeq" id="WP_055262670.1">
    <property type="nucleotide sequence ID" value="NZ_CABIXQ010000001.1"/>
</dbReference>
<dbReference type="InterPro" id="IPR012338">
    <property type="entry name" value="Beta-lactam/transpept-like"/>
</dbReference>